<comment type="caution">
    <text evidence="1">The sequence shown here is derived from an EMBL/GenBank/DDBJ whole genome shotgun (WGS) entry which is preliminary data.</text>
</comment>
<keyword evidence="2" id="KW-1185">Reference proteome</keyword>
<protein>
    <submittedName>
        <fullName evidence="1">Uncharacterized protein</fullName>
    </submittedName>
</protein>
<organism evidence="1 2">
    <name type="scientific">Pyropia yezoensis</name>
    <name type="common">Susabi-nori</name>
    <name type="synonym">Porphyra yezoensis</name>
    <dbReference type="NCBI Taxonomy" id="2788"/>
    <lineage>
        <taxon>Eukaryota</taxon>
        <taxon>Rhodophyta</taxon>
        <taxon>Bangiophyceae</taxon>
        <taxon>Bangiales</taxon>
        <taxon>Bangiaceae</taxon>
        <taxon>Pyropia</taxon>
    </lineage>
</organism>
<accession>A0ACC3BHZ1</accession>
<name>A0ACC3BHZ1_PYRYE</name>
<evidence type="ECO:0000313" key="2">
    <source>
        <dbReference type="Proteomes" id="UP000798662"/>
    </source>
</evidence>
<dbReference type="Proteomes" id="UP000798662">
    <property type="component" value="Chromosome 1"/>
</dbReference>
<evidence type="ECO:0000313" key="1">
    <source>
        <dbReference type="EMBL" id="KAK1857521.1"/>
    </source>
</evidence>
<dbReference type="EMBL" id="CM020618">
    <property type="protein sequence ID" value="KAK1857521.1"/>
    <property type="molecule type" value="Genomic_DNA"/>
</dbReference>
<proteinExistence type="predicted"/>
<reference evidence="1" key="1">
    <citation type="submission" date="2019-11" db="EMBL/GenBank/DDBJ databases">
        <title>Nori genome reveals adaptations in red seaweeds to the harsh intertidal environment.</title>
        <authorList>
            <person name="Wang D."/>
            <person name="Mao Y."/>
        </authorList>
    </citation>
    <scope>NUCLEOTIDE SEQUENCE</scope>
    <source>
        <tissue evidence="1">Gametophyte</tissue>
    </source>
</reference>
<sequence>MPRPSKATSLGPYILLETIGHGSFGKVKRAIHRDSRRVFAIKIMEKESILQSKVDTQVRKETMIMTTLDHPNVVKMYQAMTTISKVVIVMELVTGGELYHEILRHKRLTEDSARHYYRQLIEGLHHCHSHGVYHRDLKPENLLLDQNGCLKISDFGLSTLQLKHEDRCHTQCGTPNYVAPEVISRAIQGYDGAKVDVWSSGIVLYVLVAGELPFDDNDPTELFRKIVAGVFELPHWFSEPLRDLIPHLLDLEPETRYGLEQIRNHPWYTQVTPPAPPPLPIPAALPVTSSTIAAAAAETSASCASVAVATPRDREEDDALFPGMNFINPTFKPTDTPGNVHPDVKLSIGQQSDLSAFGAPPVAPVDAVTRLPVVAGGPDAVLRSGAMPPLPPTTARRPRSRQSSYLSRFQSAEHLSDSGMDSTRPDAVLDVAHSDGEASMVEEEVTAYIARDHLRPPPRLVTGATAVRHAPTAVRASVPSNGANVTAPIGAPLRSVRQDNIDRVAAELMAANDSAPLNEVPSALNAERMRRYLIQQQEQVLQQHHSSTDTDRSPLVGAAPALSAEGIRQLAVAREAAAVAVAASVMAAPSPVAHVPAPFVPTKVDSAETPYVPQVLPAAGSGVAELAFGVPLSPLAAVDPAVVAALDARPAQELDDVASSGANQFDDAPADSGELCDALASVSHDVIPQLPVPPPPSSIPVTSPLVSTGIPAATAAVEHVDPDRGTVLPVMVGTASSAAPAAAWNSPSLFSPLVDLTAAVSCNICVGCVQGEACVAPVDVNAEVYNRGVDSMWQKLVDVCEADPVDGGVTATPASGGGVSRHLSLSIDQLHSSQAPDRFVSVPLSPSPACTHHGAHGHASHHNPDAVAERRGTYSSRRERGSASGSTRSRRSNAAPGESDKRRGSPRHDKSSAGSSRRRSRTSFDSKHASREARDQSSAYAHEGDHVRVSHASGAHLSPSVCGRHTSDAGPHRSASSVDGQRQPALSGAVPKSTTSSTSARAAGSGALKHEGEALGRSESAASIESGVNKQVEPRAAGRMVRPPSAESHSSSRARRLQSGDSSVGHRGDSSPMTSGGNVQSQLMITRNHQLLKHIGKPWRAVGPGRTDKRSDESRASPGPPKPLFPPALVDDGELVVIAGDEPCLMPASPDALVSIGSAVGSDGHASRHVHSRTGGSLSDEDGVQVVPRTGSSRGNPSGGGQLDGAHRASRSLLRSESSRDQRSRGHSSRGHSPACQSRYSRHRSSQERSGPLHGAQRPSMPDGHRSSRSGRHERRPSGYRTRSPHGDGTSRGSARLELRRSSRRESPVRSSRRGSSGRSSRRGSPSRNSRRRSPGGSSRHGSARAGGSSHRSSRRRSPDTSSRRERSRSYSRKGSPRRSSRRDSPCRLSCCETPRHNTRGLRTSKSSRHGSPALCRREHTSSGHHGSRGSASHRRDGSLSSSSRRRELGGGDCSGRDGAHKRRESASEGPLSSAPALVLASSRQDEISSESSSRSSRSGSELVPCSPGAPANRADAAREWVADSSPSRGGPAAAVGDTRKPSPSAVDEPVGRPTAVAGSLEGSTVTSVTGSSSVGTVEVSRLRGLKGVTSRLLAKAPLQLGPGRSRRGTEFNSLLSPRATMEKLVLVLRGIPAVQAADAVETSSDTYQVLVRVLVAAPGRGGSDLLQVTVTVFRREPGGLTVASFRRSKGRQDADVFKAWYAVAYDAFCSWDERSAEVRPSGGGGVRTGGSA</sequence>
<gene>
    <name evidence="1" type="ORF">I4F81_000138</name>
</gene>